<dbReference type="Gene3D" id="1.10.10.10">
    <property type="entry name" value="Winged helix-like DNA-binding domain superfamily/Winged helix DNA-binding domain"/>
    <property type="match status" value="1"/>
</dbReference>
<dbReference type="Proteomes" id="UP000516444">
    <property type="component" value="Chromosome"/>
</dbReference>
<evidence type="ECO:0008006" key="3">
    <source>
        <dbReference type="Google" id="ProtNLM"/>
    </source>
</evidence>
<protein>
    <recommendedName>
        <fullName evidence="3">OmpR/PhoB-type domain-containing protein</fullName>
    </recommendedName>
</protein>
<dbReference type="GO" id="GO:0003677">
    <property type="term" value="F:DNA binding"/>
    <property type="evidence" value="ECO:0007669"/>
    <property type="project" value="InterPro"/>
</dbReference>
<dbReference type="PANTHER" id="PTHR35807">
    <property type="entry name" value="TRANSCRIPTIONAL REGULATOR REDD-RELATED"/>
    <property type="match status" value="1"/>
</dbReference>
<dbReference type="InterPro" id="IPR016032">
    <property type="entry name" value="Sig_transdc_resp-reg_C-effctor"/>
</dbReference>
<organism evidence="1 2">
    <name type="scientific">Streptomyces aurantiacus</name>
    <dbReference type="NCBI Taxonomy" id="47760"/>
    <lineage>
        <taxon>Bacteria</taxon>
        <taxon>Bacillati</taxon>
        <taxon>Actinomycetota</taxon>
        <taxon>Actinomycetes</taxon>
        <taxon>Kitasatosporales</taxon>
        <taxon>Streptomycetaceae</taxon>
        <taxon>Streptomyces</taxon>
        <taxon>Streptomyces aurantiacus group</taxon>
    </lineage>
</organism>
<dbReference type="GO" id="GO:0006355">
    <property type="term" value="P:regulation of DNA-templated transcription"/>
    <property type="evidence" value="ECO:0007669"/>
    <property type="project" value="InterPro"/>
</dbReference>
<evidence type="ECO:0000313" key="2">
    <source>
        <dbReference type="Proteomes" id="UP000516444"/>
    </source>
</evidence>
<proteinExistence type="predicted"/>
<dbReference type="InterPro" id="IPR036388">
    <property type="entry name" value="WH-like_DNA-bd_sf"/>
</dbReference>
<dbReference type="KEGG" id="sgm:GCM10017557_01830"/>
<accession>A0A7G1NUL7</accession>
<keyword evidence="2" id="KW-1185">Reference proteome</keyword>
<evidence type="ECO:0000313" key="1">
    <source>
        <dbReference type="EMBL" id="BCL25324.1"/>
    </source>
</evidence>
<dbReference type="RefSeq" id="WP_107099805.1">
    <property type="nucleotide sequence ID" value="NZ_LIPP01000088.1"/>
</dbReference>
<name>A0A7G1NUL7_9ACTN</name>
<sequence>MRSPNARAVLVALLLEANRLVPVSHLMETAWEQNPPATAEHRIRRIVAALRTQVPDLRKIPVTEEPGFRIVVDDGQLDLIAFEKALDAARRCDTADGEAAAPEVALDV</sequence>
<reference evidence="1 2" key="1">
    <citation type="journal article" date="2014" name="Int. J. Syst. Evol. Microbiol.">
        <title>Complete genome sequence of Corynebacterium casei LMG S-19264T (=DSM 44701T), isolated from a smear-ripened cheese.</title>
        <authorList>
            <consortium name="US DOE Joint Genome Institute (JGI-PGF)"/>
            <person name="Walter F."/>
            <person name="Albersmeier A."/>
            <person name="Kalinowski J."/>
            <person name="Ruckert C."/>
        </authorList>
    </citation>
    <scope>NUCLEOTIDE SEQUENCE [LARGE SCALE GENOMIC DNA]</scope>
    <source>
        <strain evidence="1 2">JCM 4677</strain>
    </source>
</reference>
<dbReference type="PANTHER" id="PTHR35807:SF1">
    <property type="entry name" value="TRANSCRIPTIONAL REGULATOR REDD"/>
    <property type="match status" value="1"/>
</dbReference>
<dbReference type="EMBL" id="AP023440">
    <property type="protein sequence ID" value="BCL25324.1"/>
    <property type="molecule type" value="Genomic_DNA"/>
</dbReference>
<dbReference type="SUPFAM" id="SSF46894">
    <property type="entry name" value="C-terminal effector domain of the bipartite response regulators"/>
    <property type="match status" value="1"/>
</dbReference>
<dbReference type="InterPro" id="IPR051677">
    <property type="entry name" value="AfsR-DnrI-RedD_regulator"/>
</dbReference>
<dbReference type="OrthoDB" id="581105at2"/>
<dbReference type="AlphaFoldDB" id="A0A7G1NUL7"/>
<gene>
    <name evidence="1" type="ORF">GCM10017557_01830</name>
</gene>